<keyword evidence="2" id="KW-1185">Reference proteome</keyword>
<accession>U4LQS2</accession>
<dbReference type="Proteomes" id="UP000018144">
    <property type="component" value="Unassembled WGS sequence"/>
</dbReference>
<sequence>MRRIFLENI</sequence>
<proteinExistence type="predicted"/>
<organism evidence="1 2">
    <name type="scientific">Pyronema omphalodes (strain CBS 100304)</name>
    <name type="common">Pyronema confluens</name>
    <dbReference type="NCBI Taxonomy" id="1076935"/>
    <lineage>
        <taxon>Eukaryota</taxon>
        <taxon>Fungi</taxon>
        <taxon>Dikarya</taxon>
        <taxon>Ascomycota</taxon>
        <taxon>Pezizomycotina</taxon>
        <taxon>Pezizomycetes</taxon>
        <taxon>Pezizales</taxon>
        <taxon>Pyronemataceae</taxon>
        <taxon>Pyronema</taxon>
    </lineage>
</organism>
<reference evidence="1 2" key="1">
    <citation type="journal article" date="2013" name="PLoS Genet.">
        <title>The genome and development-dependent transcriptomes of Pyronema confluens: a window into fungal evolution.</title>
        <authorList>
            <person name="Traeger S."/>
            <person name="Altegoer F."/>
            <person name="Freitag M."/>
            <person name="Gabaldon T."/>
            <person name="Kempken F."/>
            <person name="Kumar A."/>
            <person name="Marcet-Houben M."/>
            <person name="Poggeler S."/>
            <person name="Stajich J.E."/>
            <person name="Nowrousian M."/>
        </authorList>
    </citation>
    <scope>NUCLEOTIDE SEQUENCE [LARGE SCALE GENOMIC DNA]</scope>
    <source>
        <strain evidence="2">CBS 100304</strain>
        <tissue evidence="1">Vegetative mycelium</tissue>
    </source>
</reference>
<dbReference type="EMBL" id="HF935309">
    <property type="protein sequence ID" value="CCX29651.1"/>
    <property type="molecule type" value="Genomic_DNA"/>
</dbReference>
<evidence type="ECO:0000313" key="1">
    <source>
        <dbReference type="EMBL" id="CCX29651.1"/>
    </source>
</evidence>
<evidence type="ECO:0000313" key="2">
    <source>
        <dbReference type="Proteomes" id="UP000018144"/>
    </source>
</evidence>
<protein>
    <submittedName>
        <fullName evidence="1">Uncharacterized protein</fullName>
    </submittedName>
</protein>
<name>U4LQS2_PYROM</name>
<gene>
    <name evidence="1" type="ORF">PCON_06312</name>
</gene>